<evidence type="ECO:0000259" key="1">
    <source>
        <dbReference type="Pfam" id="PF01869"/>
    </source>
</evidence>
<dbReference type="InterPro" id="IPR043129">
    <property type="entry name" value="ATPase_NBD"/>
</dbReference>
<dbReference type="OrthoDB" id="8701357at2"/>
<gene>
    <name evidence="2" type="ORF">SAMN05443637_101207</name>
</gene>
<dbReference type="Proteomes" id="UP000184363">
    <property type="component" value="Unassembled WGS sequence"/>
</dbReference>
<protein>
    <submittedName>
        <fullName evidence="2">BadF-type ATPase</fullName>
    </submittedName>
</protein>
<dbReference type="Pfam" id="PF01869">
    <property type="entry name" value="BcrAD_BadFG"/>
    <property type="match status" value="1"/>
</dbReference>
<feature type="domain" description="ATPase BadF/BadG/BcrA/BcrD type" evidence="1">
    <location>
        <begin position="5"/>
        <end position="282"/>
    </location>
</feature>
<dbReference type="SUPFAM" id="SSF53067">
    <property type="entry name" value="Actin-like ATPase domain"/>
    <property type="match status" value="2"/>
</dbReference>
<dbReference type="AlphaFoldDB" id="A0A1M6NEK2"/>
<accession>A0A1M6NEK2</accession>
<evidence type="ECO:0000313" key="3">
    <source>
        <dbReference type="Proteomes" id="UP000184363"/>
    </source>
</evidence>
<dbReference type="PANTHER" id="PTHR43190:SF3">
    <property type="entry name" value="N-ACETYL-D-GLUCOSAMINE KINASE"/>
    <property type="match status" value="1"/>
</dbReference>
<dbReference type="STRING" id="1848.SAMN05443637_101207"/>
<dbReference type="InterPro" id="IPR052519">
    <property type="entry name" value="Euk-type_GlcNAc_Kinase"/>
</dbReference>
<dbReference type="RefSeq" id="WP_073454905.1">
    <property type="nucleotide sequence ID" value="NZ_FRAP01000001.1"/>
</dbReference>
<keyword evidence="3" id="KW-1185">Reference proteome</keyword>
<reference evidence="2 3" key="1">
    <citation type="submission" date="2016-11" db="EMBL/GenBank/DDBJ databases">
        <authorList>
            <person name="Jaros S."/>
            <person name="Januszkiewicz K."/>
            <person name="Wedrychowicz H."/>
        </authorList>
    </citation>
    <scope>NUCLEOTIDE SEQUENCE [LARGE SCALE GENOMIC DNA]</scope>
    <source>
        <strain evidence="2 3">DSM 43832</strain>
    </source>
</reference>
<proteinExistence type="predicted"/>
<evidence type="ECO:0000313" key="2">
    <source>
        <dbReference type="EMBL" id="SHJ94059.1"/>
    </source>
</evidence>
<organism evidence="2 3">
    <name type="scientific">Pseudonocardia thermophila</name>
    <dbReference type="NCBI Taxonomy" id="1848"/>
    <lineage>
        <taxon>Bacteria</taxon>
        <taxon>Bacillati</taxon>
        <taxon>Actinomycetota</taxon>
        <taxon>Actinomycetes</taxon>
        <taxon>Pseudonocardiales</taxon>
        <taxon>Pseudonocardiaceae</taxon>
        <taxon>Pseudonocardia</taxon>
    </lineage>
</organism>
<sequence>MAAVIGLDVGGSSTRAVRSVDGAVVGEAEGDGANIAAVGDQVAGTRLGEVLAAVGTDGIDAVCAGAAGADSPVTVATVRDLIAAHVPGARVEVVHDARLVLAAVGRDAGVALISGTGSAAWGAAPDGRHARAGGWGHLLGDEGSAYQVALDAVRHALRLLDRGAPVDPLTAALVTDCGVAHRTLLVDHVYQVPDKRYWARRAGVVAALAERGDPAARQIMESAAQALAALARQVLDRLGIAGPVVVAGGFATHHPALLDAVRAHLPGTAVELLPVAPVHGAVRLAERLAAGVTP</sequence>
<dbReference type="Gene3D" id="3.30.420.40">
    <property type="match status" value="2"/>
</dbReference>
<name>A0A1M6NEK2_PSETH</name>
<dbReference type="EMBL" id="FRAP01000001">
    <property type="protein sequence ID" value="SHJ94059.1"/>
    <property type="molecule type" value="Genomic_DNA"/>
</dbReference>
<dbReference type="CDD" id="cd24007">
    <property type="entry name" value="ASKHA_NBD_eukNAGK-like"/>
    <property type="match status" value="1"/>
</dbReference>
<dbReference type="PANTHER" id="PTHR43190">
    <property type="entry name" value="N-ACETYL-D-GLUCOSAMINE KINASE"/>
    <property type="match status" value="1"/>
</dbReference>
<dbReference type="InterPro" id="IPR002731">
    <property type="entry name" value="ATPase_BadF"/>
</dbReference>